<reference evidence="4" key="1">
    <citation type="submission" date="2025-08" db="UniProtKB">
        <authorList>
            <consortium name="RefSeq"/>
        </authorList>
    </citation>
    <scope>IDENTIFICATION</scope>
    <source>
        <tissue evidence="4">Whole organism</tissue>
    </source>
</reference>
<organism evidence="3 4">
    <name type="scientific">Hyalella azteca</name>
    <name type="common">Amphipod</name>
    <dbReference type="NCBI Taxonomy" id="294128"/>
    <lineage>
        <taxon>Eukaryota</taxon>
        <taxon>Metazoa</taxon>
        <taxon>Ecdysozoa</taxon>
        <taxon>Arthropoda</taxon>
        <taxon>Crustacea</taxon>
        <taxon>Multicrustacea</taxon>
        <taxon>Malacostraca</taxon>
        <taxon>Eumalacostraca</taxon>
        <taxon>Peracarida</taxon>
        <taxon>Amphipoda</taxon>
        <taxon>Senticaudata</taxon>
        <taxon>Talitrida</taxon>
        <taxon>Talitroidea</taxon>
        <taxon>Hyalellidae</taxon>
        <taxon>Hyalella</taxon>
    </lineage>
</organism>
<gene>
    <name evidence="4" type="primary">LOC108664860</name>
</gene>
<accession>A0A8B7N0I2</accession>
<feature type="coiled-coil region" evidence="1">
    <location>
        <begin position="1"/>
        <end position="154"/>
    </location>
</feature>
<feature type="compositionally biased region" description="Basic and acidic residues" evidence="2">
    <location>
        <begin position="422"/>
        <end position="432"/>
    </location>
</feature>
<proteinExistence type="predicted"/>
<name>A0A8B7N0I2_HYAAZ</name>
<evidence type="ECO:0000256" key="2">
    <source>
        <dbReference type="SAM" id="MobiDB-lite"/>
    </source>
</evidence>
<sequence>MEDLMKEIDQKNAAIRACEKEKNERLRHNVEKLEKSLDQLREECRAADNTIAEIRNQELIEDHERYKLETQETISQLTSEKETVEQRAAAAAQEAQALRKQLAASEAMHNSRFIEMKEMLWERNAQIEKLLRSKEQEKDAAARQSAQLNQILEKEGTNVQPRCELTSVNPLLVETADLQSPTATALTTSLLTKVADDVSKGSAALVSPLLEGKADQMSSAAARMSTLLPSQMTEKSPSPFVDVVNSPEEMMQPFSLNEVNRNPTPTSATGVATWSVVAKTDDASTTPLKPNIRNASFFSNKKDEIFTKPSITAGPLQEKRVENGAKKSTHLPTFSYLKRGILKDHNSSASYGKSKRVVFNSPASVYHIGSDSSDTYEIASDVERYVKEKPLSQVQASGRILINPRPSANVAPLPRNDRYSRANKKARVETRRTYSGPQMMPSQSDVRVPAPPLICTPIRRLSMMSSSRENIAEVNDSSFEDAAQQNCGQV</sequence>
<dbReference type="GeneID" id="108664860"/>
<dbReference type="AlphaFoldDB" id="A0A8B7N0I2"/>
<dbReference type="RefSeq" id="XP_018007040.2">
    <property type="nucleotide sequence ID" value="XM_018151551.2"/>
</dbReference>
<evidence type="ECO:0000313" key="3">
    <source>
        <dbReference type="Proteomes" id="UP000694843"/>
    </source>
</evidence>
<dbReference type="Proteomes" id="UP000694843">
    <property type="component" value="Unplaced"/>
</dbReference>
<feature type="compositionally biased region" description="Polar residues" evidence="2">
    <location>
        <begin position="433"/>
        <end position="445"/>
    </location>
</feature>
<keyword evidence="3" id="KW-1185">Reference proteome</keyword>
<protein>
    <submittedName>
        <fullName evidence="4">Uncharacterized protein LOC108664860</fullName>
    </submittedName>
</protein>
<dbReference type="KEGG" id="hazt:108664860"/>
<feature type="region of interest" description="Disordered" evidence="2">
    <location>
        <begin position="422"/>
        <end position="450"/>
    </location>
</feature>
<evidence type="ECO:0000256" key="1">
    <source>
        <dbReference type="SAM" id="Coils"/>
    </source>
</evidence>
<keyword evidence="1" id="KW-0175">Coiled coil</keyword>
<evidence type="ECO:0000313" key="4">
    <source>
        <dbReference type="RefSeq" id="XP_018007040.2"/>
    </source>
</evidence>